<reference evidence="1 2" key="1">
    <citation type="journal article" date="2020" name="Cell">
        <title>Large-Scale Comparative Analyses of Tick Genomes Elucidate Their Genetic Diversity and Vector Capacities.</title>
        <authorList>
            <consortium name="Tick Genome and Microbiome Consortium (TIGMIC)"/>
            <person name="Jia N."/>
            <person name="Wang J."/>
            <person name="Shi W."/>
            <person name="Du L."/>
            <person name="Sun Y."/>
            <person name="Zhan W."/>
            <person name="Jiang J.F."/>
            <person name="Wang Q."/>
            <person name="Zhang B."/>
            <person name="Ji P."/>
            <person name="Bell-Sakyi L."/>
            <person name="Cui X.M."/>
            <person name="Yuan T.T."/>
            <person name="Jiang B.G."/>
            <person name="Yang W.F."/>
            <person name="Lam T.T."/>
            <person name="Chang Q.C."/>
            <person name="Ding S.J."/>
            <person name="Wang X.J."/>
            <person name="Zhu J.G."/>
            <person name="Ruan X.D."/>
            <person name="Zhao L."/>
            <person name="Wei J.T."/>
            <person name="Ye R.Z."/>
            <person name="Que T.C."/>
            <person name="Du C.H."/>
            <person name="Zhou Y.H."/>
            <person name="Cheng J.X."/>
            <person name="Dai P.F."/>
            <person name="Guo W.B."/>
            <person name="Han X.H."/>
            <person name="Huang E.J."/>
            <person name="Li L.F."/>
            <person name="Wei W."/>
            <person name="Gao Y.C."/>
            <person name="Liu J.Z."/>
            <person name="Shao H.Z."/>
            <person name="Wang X."/>
            <person name="Wang C.C."/>
            <person name="Yang T.C."/>
            <person name="Huo Q.B."/>
            <person name="Li W."/>
            <person name="Chen H.Y."/>
            <person name="Chen S.E."/>
            <person name="Zhou L.G."/>
            <person name="Ni X.B."/>
            <person name="Tian J.H."/>
            <person name="Sheng Y."/>
            <person name="Liu T."/>
            <person name="Pan Y.S."/>
            <person name="Xia L.Y."/>
            <person name="Li J."/>
            <person name="Zhao F."/>
            <person name="Cao W.C."/>
        </authorList>
    </citation>
    <scope>NUCLEOTIDE SEQUENCE [LARGE SCALE GENOMIC DNA]</scope>
    <source>
        <strain evidence="1">Iper-2018</strain>
    </source>
</reference>
<protein>
    <submittedName>
        <fullName evidence="1">Uncharacterized protein</fullName>
    </submittedName>
</protein>
<proteinExistence type="predicted"/>
<evidence type="ECO:0000313" key="1">
    <source>
        <dbReference type="EMBL" id="KAG0438506.1"/>
    </source>
</evidence>
<evidence type="ECO:0000313" key="2">
    <source>
        <dbReference type="Proteomes" id="UP000805193"/>
    </source>
</evidence>
<comment type="caution">
    <text evidence="1">The sequence shown here is derived from an EMBL/GenBank/DDBJ whole genome shotgun (WGS) entry which is preliminary data.</text>
</comment>
<dbReference type="EMBL" id="JABSTQ010005801">
    <property type="protein sequence ID" value="KAG0438506.1"/>
    <property type="molecule type" value="Genomic_DNA"/>
</dbReference>
<sequence>MTGQRIKASAMQRQNDDSSKRAAYEESAASRGGANVEASMTLAKRYAVHAVLCQDGQVNKASSSCKAGQGGVCKHVAALLWHKLDLIREGRPYISDALACTEGARDTVWFRKLEYVKHDPSNKGKSARKTTEVRVDVAQATVKRLHTDFIEKGIFPIFADMMEEAEDEASAPRISLPVKECWNHQTPSSDPCTLTLTQAHHREEETRNQSRSMMWHAEHGLVWDEDIQEYGLVEVKTVSRAIDAHLTTFEEVTSRGFVEFIHVDKSVDKTHKHYNQVTGQLALTGLEWGDLAVD</sequence>
<organism evidence="1 2">
    <name type="scientific">Ixodes persulcatus</name>
    <name type="common">Taiga tick</name>
    <dbReference type="NCBI Taxonomy" id="34615"/>
    <lineage>
        <taxon>Eukaryota</taxon>
        <taxon>Metazoa</taxon>
        <taxon>Ecdysozoa</taxon>
        <taxon>Arthropoda</taxon>
        <taxon>Chelicerata</taxon>
        <taxon>Arachnida</taxon>
        <taxon>Acari</taxon>
        <taxon>Parasitiformes</taxon>
        <taxon>Ixodida</taxon>
        <taxon>Ixodoidea</taxon>
        <taxon>Ixodidae</taxon>
        <taxon>Ixodinae</taxon>
        <taxon>Ixodes</taxon>
    </lineage>
</organism>
<accession>A0AC60QT62</accession>
<dbReference type="Proteomes" id="UP000805193">
    <property type="component" value="Unassembled WGS sequence"/>
</dbReference>
<name>A0AC60QT62_IXOPE</name>
<gene>
    <name evidence="1" type="ORF">HPB47_016988</name>
</gene>
<keyword evidence="2" id="KW-1185">Reference proteome</keyword>